<organism evidence="3 4">
    <name type="scientific">Henosepilachna vigintioctopunctata</name>
    <dbReference type="NCBI Taxonomy" id="420089"/>
    <lineage>
        <taxon>Eukaryota</taxon>
        <taxon>Metazoa</taxon>
        <taxon>Ecdysozoa</taxon>
        <taxon>Arthropoda</taxon>
        <taxon>Hexapoda</taxon>
        <taxon>Insecta</taxon>
        <taxon>Pterygota</taxon>
        <taxon>Neoptera</taxon>
        <taxon>Endopterygota</taxon>
        <taxon>Coleoptera</taxon>
        <taxon>Polyphaga</taxon>
        <taxon>Cucujiformia</taxon>
        <taxon>Coccinelloidea</taxon>
        <taxon>Coccinellidae</taxon>
        <taxon>Epilachninae</taxon>
        <taxon>Epilachnini</taxon>
        <taxon>Henosepilachna</taxon>
    </lineage>
</organism>
<dbReference type="AlphaFoldDB" id="A0AAW1TZQ9"/>
<proteinExistence type="predicted"/>
<evidence type="ECO:0000259" key="2">
    <source>
        <dbReference type="Pfam" id="PF26644"/>
    </source>
</evidence>
<dbReference type="EMBL" id="JARQZJ010000031">
    <property type="protein sequence ID" value="KAK9874095.1"/>
    <property type="molecule type" value="Genomic_DNA"/>
</dbReference>
<evidence type="ECO:0000313" key="4">
    <source>
        <dbReference type="Proteomes" id="UP001431783"/>
    </source>
</evidence>
<feature type="signal peptide" evidence="1">
    <location>
        <begin position="1"/>
        <end position="18"/>
    </location>
</feature>
<accession>A0AAW1TZQ9</accession>
<name>A0AAW1TZQ9_9CUCU</name>
<protein>
    <recommendedName>
        <fullName evidence="2">CCC domain-containing protein</fullName>
    </recommendedName>
</protein>
<keyword evidence="4" id="KW-1185">Reference proteome</keyword>
<comment type="caution">
    <text evidence="3">The sequence shown here is derived from an EMBL/GenBank/DDBJ whole genome shotgun (WGS) entry which is preliminary data.</text>
</comment>
<reference evidence="3 4" key="1">
    <citation type="submission" date="2023-03" db="EMBL/GenBank/DDBJ databases">
        <title>Genome insight into feeding habits of ladybird beetles.</title>
        <authorList>
            <person name="Li H.-S."/>
            <person name="Huang Y.-H."/>
            <person name="Pang H."/>
        </authorList>
    </citation>
    <scope>NUCLEOTIDE SEQUENCE [LARGE SCALE GENOMIC DNA]</scope>
    <source>
        <strain evidence="3">SYSU_2023b</strain>
        <tissue evidence="3">Whole body</tissue>
    </source>
</reference>
<feature type="domain" description="CCC" evidence="2">
    <location>
        <begin position="35"/>
        <end position="135"/>
    </location>
</feature>
<evidence type="ECO:0000256" key="1">
    <source>
        <dbReference type="SAM" id="SignalP"/>
    </source>
</evidence>
<dbReference type="Proteomes" id="UP001431783">
    <property type="component" value="Unassembled WGS sequence"/>
</dbReference>
<dbReference type="InterPro" id="IPR058250">
    <property type="entry name" value="CCC"/>
</dbReference>
<dbReference type="Pfam" id="PF26644">
    <property type="entry name" value="CCC"/>
    <property type="match status" value="1"/>
</dbReference>
<feature type="chain" id="PRO_5043396626" description="CCC domain-containing protein" evidence="1">
    <location>
        <begin position="19"/>
        <end position="166"/>
    </location>
</feature>
<sequence>MLILMSLLLIAMVHHGRFSPVVSYDKRVRYEEYTIEHEISATQAKNAALTIDLSSVRLTHGCQSCSNEELRYCAGTDLINDHCCCDKRFSESLPFIPHTCYSGTVLCKPIVEDCEEYYRRKACCCDKFSLQFWKKKWMEKSTQNSSSNQFNINLLLLYIYFLIYFL</sequence>
<gene>
    <name evidence="3" type="ORF">WA026_002449</name>
</gene>
<evidence type="ECO:0000313" key="3">
    <source>
        <dbReference type="EMBL" id="KAK9874095.1"/>
    </source>
</evidence>
<keyword evidence="1" id="KW-0732">Signal</keyword>